<dbReference type="EMBL" id="JAFNEN010000115">
    <property type="protein sequence ID" value="KAG8193699.1"/>
    <property type="molecule type" value="Genomic_DNA"/>
</dbReference>
<name>A0AAV6VAS4_9ARAC</name>
<evidence type="ECO:0000313" key="2">
    <source>
        <dbReference type="Proteomes" id="UP000827092"/>
    </source>
</evidence>
<accession>A0AAV6VAS4</accession>
<keyword evidence="2" id="KW-1185">Reference proteome</keyword>
<dbReference type="AlphaFoldDB" id="A0AAV6VAS4"/>
<sequence>MDPLIFTKVQHSVPLCLLLNLPLSSRLQSLDLLPSQAALPPHYGPPRLSPFSSPLLLIPHFHNHKQL</sequence>
<protein>
    <submittedName>
        <fullName evidence="1">Uncharacterized protein</fullName>
    </submittedName>
</protein>
<proteinExistence type="predicted"/>
<evidence type="ECO:0000313" key="1">
    <source>
        <dbReference type="EMBL" id="KAG8193699.1"/>
    </source>
</evidence>
<comment type="caution">
    <text evidence="1">The sequence shown here is derived from an EMBL/GenBank/DDBJ whole genome shotgun (WGS) entry which is preliminary data.</text>
</comment>
<dbReference type="Proteomes" id="UP000827092">
    <property type="component" value="Unassembled WGS sequence"/>
</dbReference>
<reference evidence="1 2" key="1">
    <citation type="journal article" date="2022" name="Nat. Ecol. Evol.">
        <title>A masculinizing supergene underlies an exaggerated male reproductive morph in a spider.</title>
        <authorList>
            <person name="Hendrickx F."/>
            <person name="De Corte Z."/>
            <person name="Sonet G."/>
            <person name="Van Belleghem S.M."/>
            <person name="Kostlbacher S."/>
            <person name="Vangestel C."/>
        </authorList>
    </citation>
    <scope>NUCLEOTIDE SEQUENCE [LARGE SCALE GENOMIC DNA]</scope>
    <source>
        <strain evidence="1">W744_W776</strain>
    </source>
</reference>
<organism evidence="1 2">
    <name type="scientific">Oedothorax gibbosus</name>
    <dbReference type="NCBI Taxonomy" id="931172"/>
    <lineage>
        <taxon>Eukaryota</taxon>
        <taxon>Metazoa</taxon>
        <taxon>Ecdysozoa</taxon>
        <taxon>Arthropoda</taxon>
        <taxon>Chelicerata</taxon>
        <taxon>Arachnida</taxon>
        <taxon>Araneae</taxon>
        <taxon>Araneomorphae</taxon>
        <taxon>Entelegynae</taxon>
        <taxon>Araneoidea</taxon>
        <taxon>Linyphiidae</taxon>
        <taxon>Erigoninae</taxon>
        <taxon>Oedothorax</taxon>
    </lineage>
</organism>
<gene>
    <name evidence="1" type="ORF">JTE90_004999</name>
</gene>